<proteinExistence type="predicted"/>
<gene>
    <name evidence="3" type="ORF">ABZ071_03295</name>
</gene>
<keyword evidence="4" id="KW-1185">Reference proteome</keyword>
<organism evidence="3 4">
    <name type="scientific">Micromonospora fulviviridis</name>
    <dbReference type="NCBI Taxonomy" id="47860"/>
    <lineage>
        <taxon>Bacteria</taxon>
        <taxon>Bacillati</taxon>
        <taxon>Actinomycetota</taxon>
        <taxon>Actinomycetes</taxon>
        <taxon>Micromonosporales</taxon>
        <taxon>Micromonosporaceae</taxon>
        <taxon>Micromonospora</taxon>
    </lineage>
</organism>
<feature type="region of interest" description="Disordered" evidence="1">
    <location>
        <begin position="1"/>
        <end position="22"/>
    </location>
</feature>
<evidence type="ECO:0000256" key="1">
    <source>
        <dbReference type="SAM" id="MobiDB-lite"/>
    </source>
</evidence>
<feature type="transmembrane region" description="Helical" evidence="2">
    <location>
        <begin position="41"/>
        <end position="60"/>
    </location>
</feature>
<dbReference type="EMBL" id="JBEXRX010000005">
    <property type="protein sequence ID" value="MEU0150949.1"/>
    <property type="molecule type" value="Genomic_DNA"/>
</dbReference>
<accession>A0ABV2VDS2</accession>
<dbReference type="Proteomes" id="UP001550348">
    <property type="component" value="Unassembled WGS sequence"/>
</dbReference>
<protein>
    <submittedName>
        <fullName evidence="3">Uncharacterized protein</fullName>
    </submittedName>
</protein>
<dbReference type="RefSeq" id="WP_355663116.1">
    <property type="nucleotide sequence ID" value="NZ_JBEXRX010000005.1"/>
</dbReference>
<sequence>MNVPTDTPEDNGEQQKAAATGRCDHEAGQGWVDLLSATPPVLTSLATLLVAVTGLVALLLK</sequence>
<keyword evidence="2" id="KW-0812">Transmembrane</keyword>
<keyword evidence="2" id="KW-0472">Membrane</keyword>
<evidence type="ECO:0000256" key="2">
    <source>
        <dbReference type="SAM" id="Phobius"/>
    </source>
</evidence>
<comment type="caution">
    <text evidence="3">The sequence shown here is derived from an EMBL/GenBank/DDBJ whole genome shotgun (WGS) entry which is preliminary data.</text>
</comment>
<name>A0ABV2VDS2_9ACTN</name>
<evidence type="ECO:0000313" key="4">
    <source>
        <dbReference type="Proteomes" id="UP001550348"/>
    </source>
</evidence>
<evidence type="ECO:0000313" key="3">
    <source>
        <dbReference type="EMBL" id="MEU0150949.1"/>
    </source>
</evidence>
<reference evidence="3 4" key="1">
    <citation type="submission" date="2024-06" db="EMBL/GenBank/DDBJ databases">
        <title>The Natural Products Discovery Center: Release of the First 8490 Sequenced Strains for Exploring Actinobacteria Biosynthetic Diversity.</title>
        <authorList>
            <person name="Kalkreuter E."/>
            <person name="Kautsar S.A."/>
            <person name="Yang D."/>
            <person name="Bader C.D."/>
            <person name="Teijaro C.N."/>
            <person name="Fluegel L."/>
            <person name="Davis C.M."/>
            <person name="Simpson J.R."/>
            <person name="Lauterbach L."/>
            <person name="Steele A.D."/>
            <person name="Gui C."/>
            <person name="Meng S."/>
            <person name="Li G."/>
            <person name="Viehrig K."/>
            <person name="Ye F."/>
            <person name="Su P."/>
            <person name="Kiefer A.F."/>
            <person name="Nichols A."/>
            <person name="Cepeda A.J."/>
            <person name="Yan W."/>
            <person name="Fan B."/>
            <person name="Jiang Y."/>
            <person name="Adhikari A."/>
            <person name="Zheng C.-J."/>
            <person name="Schuster L."/>
            <person name="Cowan T.M."/>
            <person name="Smanski M.J."/>
            <person name="Chevrette M.G."/>
            <person name="De Carvalho L.P.S."/>
            <person name="Shen B."/>
        </authorList>
    </citation>
    <scope>NUCLEOTIDE SEQUENCE [LARGE SCALE GENOMIC DNA]</scope>
    <source>
        <strain evidence="3 4">NPDC006286</strain>
    </source>
</reference>
<keyword evidence="2" id="KW-1133">Transmembrane helix</keyword>